<dbReference type="Proteomes" id="UP001236239">
    <property type="component" value="Unassembled WGS sequence"/>
</dbReference>
<protein>
    <submittedName>
        <fullName evidence="4">Bro-N domain-containing protein</fullName>
    </submittedName>
</protein>
<reference evidence="4" key="1">
    <citation type="journal article" date="2023" name="Front. Microbiol.">
        <title>Phylogeography and host specificity of Pasteurellaceae pathogenic to sea-farmed fish in the north-east Atlantic.</title>
        <authorList>
            <person name="Gulla S."/>
            <person name="Colquhoun D.J."/>
            <person name="Olsen A.B."/>
            <person name="Spilsberg B."/>
            <person name="Lagesen K."/>
            <person name="Aakesson C.P."/>
            <person name="Strom S."/>
            <person name="Manji F."/>
            <person name="Birkbeck T.H."/>
            <person name="Nilsen H.K."/>
        </authorList>
    </citation>
    <scope>NUCLEOTIDE SEQUENCE</scope>
    <source>
        <strain evidence="4">98B1</strain>
        <strain evidence="3">TW16_20</strain>
    </source>
</reference>
<feature type="domain" description="Bro-N" evidence="2">
    <location>
        <begin position="19"/>
        <end position="116"/>
    </location>
</feature>
<evidence type="ECO:0000259" key="2">
    <source>
        <dbReference type="SMART" id="SM01040"/>
    </source>
</evidence>
<feature type="region of interest" description="Disordered" evidence="1">
    <location>
        <begin position="238"/>
        <end position="267"/>
    </location>
</feature>
<evidence type="ECO:0000313" key="5">
    <source>
        <dbReference type="Proteomes" id="UP001231736"/>
    </source>
</evidence>
<dbReference type="Pfam" id="PF02498">
    <property type="entry name" value="Bro-N"/>
    <property type="match status" value="1"/>
</dbReference>
<proteinExistence type="predicted"/>
<name>A0AAJ6ND05_9PAST</name>
<dbReference type="InterPro" id="IPR003497">
    <property type="entry name" value="BRO_N_domain"/>
</dbReference>
<comment type="caution">
    <text evidence="4">The sequence shown here is derived from an EMBL/GenBank/DDBJ whole genome shotgun (WGS) entry which is preliminary data.</text>
</comment>
<evidence type="ECO:0000256" key="1">
    <source>
        <dbReference type="SAM" id="MobiDB-lite"/>
    </source>
</evidence>
<dbReference type="EMBL" id="JASAYT010000008">
    <property type="protein sequence ID" value="MDP8174564.1"/>
    <property type="molecule type" value="Genomic_DNA"/>
</dbReference>
<organism evidence="4 5">
    <name type="scientific">Phocoenobacter skyensis</name>
    <dbReference type="NCBI Taxonomy" id="97481"/>
    <lineage>
        <taxon>Bacteria</taxon>
        <taxon>Pseudomonadati</taxon>
        <taxon>Pseudomonadota</taxon>
        <taxon>Gammaproteobacteria</taxon>
        <taxon>Pasteurellales</taxon>
        <taxon>Pasteurellaceae</taxon>
        <taxon>Phocoenobacter</taxon>
    </lineage>
</organism>
<gene>
    <name evidence="3" type="ORF">QJU93_00360</name>
    <name evidence="4" type="ORF">QJU97_03705</name>
</gene>
<dbReference type="EMBL" id="JASAYQ010000001">
    <property type="protein sequence ID" value="MDP8171823.1"/>
    <property type="molecule type" value="Genomic_DNA"/>
</dbReference>
<evidence type="ECO:0000313" key="4">
    <source>
        <dbReference type="EMBL" id="MDP8174564.1"/>
    </source>
</evidence>
<dbReference type="AlphaFoldDB" id="A0AAJ6ND05"/>
<evidence type="ECO:0000313" key="3">
    <source>
        <dbReference type="EMBL" id="MDP8171823.1"/>
    </source>
</evidence>
<sequence>MGIENLPSNNKLIVFQDKEIRRSWHNGEWYYALVDIVAVLSESKNPTDYLKKIRKRDEELKNYIGTNCPQVEMLTLSGKKRKTLAGNTKDIFRLIQSIPSKKAEPFKQWLAQIGKERLDEIEDPELAQERMKTLYEQKGYDKDWIDKRLRGIAIRQNLTDEWKTRGITKNKDYAILTAEISKATFGMTPSEYKSFKHLPTKSKINLRDNMDDLELIFTMLGERVTTEISQKEKPKTFQENKNVAKRGGTVAGNARKNTEKELGRSIISDKNNLDLEQNKLNYNEKKFAKK</sequence>
<dbReference type="SMART" id="SM01040">
    <property type="entry name" value="Bro-N"/>
    <property type="match status" value="1"/>
</dbReference>
<dbReference type="Proteomes" id="UP001231736">
    <property type="component" value="Unassembled WGS sequence"/>
</dbReference>
<accession>A0AAJ6ND05</accession>
<dbReference type="RefSeq" id="WP_306373486.1">
    <property type="nucleotide sequence ID" value="NZ_JASAYK010000001.1"/>
</dbReference>